<name>A0A543PUH6_9MICO</name>
<comment type="caution">
    <text evidence="2">The sequence shown here is derived from an EMBL/GenBank/DDBJ whole genome shotgun (WGS) entry which is preliminary data.</text>
</comment>
<organism evidence="2 3">
    <name type="scientific">Humibacillus xanthopallidus</name>
    <dbReference type="NCBI Taxonomy" id="412689"/>
    <lineage>
        <taxon>Bacteria</taxon>
        <taxon>Bacillati</taxon>
        <taxon>Actinomycetota</taxon>
        <taxon>Actinomycetes</taxon>
        <taxon>Micrococcales</taxon>
        <taxon>Intrasporangiaceae</taxon>
        <taxon>Humibacillus</taxon>
    </lineage>
</organism>
<evidence type="ECO:0000313" key="2">
    <source>
        <dbReference type="EMBL" id="TQN47729.1"/>
    </source>
</evidence>
<dbReference type="EMBL" id="VFQF01000001">
    <property type="protein sequence ID" value="TQN47729.1"/>
    <property type="molecule type" value="Genomic_DNA"/>
</dbReference>
<proteinExistence type="predicted"/>
<evidence type="ECO:0000256" key="1">
    <source>
        <dbReference type="SAM" id="MobiDB-lite"/>
    </source>
</evidence>
<dbReference type="AlphaFoldDB" id="A0A543PUH6"/>
<dbReference type="Proteomes" id="UP000320085">
    <property type="component" value="Unassembled WGS sequence"/>
</dbReference>
<feature type="region of interest" description="Disordered" evidence="1">
    <location>
        <begin position="1"/>
        <end position="20"/>
    </location>
</feature>
<sequence>MTDDHGERRPAAAELGGHPAVDRARAAHHLVRTIGYQPERFARMRDEAVHAALRDGVALDRLAEALDVRPAEVQRMSHEHVLRVSVPGESKC</sequence>
<protein>
    <submittedName>
        <fullName evidence="2">Uncharacterized protein</fullName>
    </submittedName>
</protein>
<accession>A0A543PUH6</accession>
<gene>
    <name evidence="2" type="ORF">FHX52_0844</name>
</gene>
<evidence type="ECO:0000313" key="3">
    <source>
        <dbReference type="Proteomes" id="UP000320085"/>
    </source>
</evidence>
<reference evidence="2 3" key="1">
    <citation type="submission" date="2019-06" db="EMBL/GenBank/DDBJ databases">
        <title>Sequencing the genomes of 1000 actinobacteria strains.</title>
        <authorList>
            <person name="Klenk H.-P."/>
        </authorList>
    </citation>
    <scope>NUCLEOTIDE SEQUENCE [LARGE SCALE GENOMIC DNA]</scope>
    <source>
        <strain evidence="2 3">DSM 21776</strain>
    </source>
</reference>
<feature type="compositionally biased region" description="Basic and acidic residues" evidence="1">
    <location>
        <begin position="1"/>
        <end position="11"/>
    </location>
</feature>
<dbReference type="RefSeq" id="WP_141820173.1">
    <property type="nucleotide sequence ID" value="NZ_BAAAQC010000016.1"/>
</dbReference>